<reference evidence="12" key="1">
    <citation type="journal article" date="2020" name="mSystems">
        <title>Genome- and Community-Level Interaction Insights into Carbon Utilization and Element Cycling Functions of Hydrothermarchaeota in Hydrothermal Sediment.</title>
        <authorList>
            <person name="Zhou Z."/>
            <person name="Liu Y."/>
            <person name="Xu W."/>
            <person name="Pan J."/>
            <person name="Luo Z.H."/>
            <person name="Li M."/>
        </authorList>
    </citation>
    <scope>NUCLEOTIDE SEQUENCE [LARGE SCALE GENOMIC DNA]</scope>
    <source>
        <strain evidence="12">SpSt-508</strain>
    </source>
</reference>
<dbReference type="InterPro" id="IPR000983">
    <property type="entry name" value="Bac_GSPG_pilin"/>
</dbReference>
<accession>A0A7C4QM20</accession>
<dbReference type="SUPFAM" id="SSF54523">
    <property type="entry name" value="Pili subunits"/>
    <property type="match status" value="1"/>
</dbReference>
<dbReference type="EMBL" id="DSVQ01000003">
    <property type="protein sequence ID" value="HGT37823.1"/>
    <property type="molecule type" value="Genomic_DNA"/>
</dbReference>
<keyword evidence="4" id="KW-1003">Cell membrane</keyword>
<evidence type="ECO:0000256" key="7">
    <source>
        <dbReference type="ARBA" id="ARBA00022692"/>
    </source>
</evidence>
<comment type="similarity">
    <text evidence="2">Belongs to the GSP G family.</text>
</comment>
<keyword evidence="5" id="KW-0488">Methylation</keyword>
<name>A0A7C4QM20_9PLAN</name>
<dbReference type="Pfam" id="PF07963">
    <property type="entry name" value="N_methyl"/>
    <property type="match status" value="1"/>
</dbReference>
<dbReference type="NCBIfam" id="TIGR01710">
    <property type="entry name" value="typeII_sec_gspG"/>
    <property type="match status" value="1"/>
</dbReference>
<dbReference type="GO" id="GO:0015628">
    <property type="term" value="P:protein secretion by the type II secretion system"/>
    <property type="evidence" value="ECO:0007669"/>
    <property type="project" value="InterPro"/>
</dbReference>
<organism evidence="12">
    <name type="scientific">Schlesneria paludicola</name>
    <dbReference type="NCBI Taxonomy" id="360056"/>
    <lineage>
        <taxon>Bacteria</taxon>
        <taxon>Pseudomonadati</taxon>
        <taxon>Planctomycetota</taxon>
        <taxon>Planctomycetia</taxon>
        <taxon>Planctomycetales</taxon>
        <taxon>Planctomycetaceae</taxon>
        <taxon>Schlesneria</taxon>
    </lineage>
</organism>
<evidence type="ECO:0000313" key="12">
    <source>
        <dbReference type="EMBL" id="HGT37823.1"/>
    </source>
</evidence>
<feature type="transmembrane region" description="Helical" evidence="10">
    <location>
        <begin position="21"/>
        <end position="44"/>
    </location>
</feature>
<dbReference type="PANTHER" id="PTHR30093">
    <property type="entry name" value="GENERAL SECRETION PATHWAY PROTEIN G"/>
    <property type="match status" value="1"/>
</dbReference>
<evidence type="ECO:0000256" key="10">
    <source>
        <dbReference type="SAM" id="Phobius"/>
    </source>
</evidence>
<dbReference type="Gene3D" id="3.30.700.10">
    <property type="entry name" value="Glycoprotein, Type 4 Pilin"/>
    <property type="match status" value="1"/>
</dbReference>
<evidence type="ECO:0000256" key="5">
    <source>
        <dbReference type="ARBA" id="ARBA00022481"/>
    </source>
</evidence>
<keyword evidence="9 10" id="KW-0472">Membrane</keyword>
<keyword evidence="8 10" id="KW-1133">Transmembrane helix</keyword>
<dbReference type="AlphaFoldDB" id="A0A7C4QM20"/>
<evidence type="ECO:0000256" key="4">
    <source>
        <dbReference type="ARBA" id="ARBA00022475"/>
    </source>
</evidence>
<evidence type="ECO:0000256" key="2">
    <source>
        <dbReference type="ARBA" id="ARBA00009984"/>
    </source>
</evidence>
<dbReference type="Pfam" id="PF08334">
    <property type="entry name" value="T2SSG"/>
    <property type="match status" value="1"/>
</dbReference>
<evidence type="ECO:0000259" key="11">
    <source>
        <dbReference type="Pfam" id="PF08334"/>
    </source>
</evidence>
<evidence type="ECO:0000256" key="6">
    <source>
        <dbReference type="ARBA" id="ARBA00022519"/>
    </source>
</evidence>
<comment type="subcellular location">
    <subcellularLocation>
        <location evidence="1">Cell inner membrane</location>
        <topology evidence="1">Single-pass membrane protein</topology>
    </subcellularLocation>
</comment>
<dbReference type="InterPro" id="IPR045584">
    <property type="entry name" value="Pilin-like"/>
</dbReference>
<evidence type="ECO:0000256" key="8">
    <source>
        <dbReference type="ARBA" id="ARBA00022989"/>
    </source>
</evidence>
<dbReference type="NCBIfam" id="TIGR02532">
    <property type="entry name" value="IV_pilin_GFxxxE"/>
    <property type="match status" value="1"/>
</dbReference>
<dbReference type="InterPro" id="IPR010054">
    <property type="entry name" value="Type2_sec_GspG"/>
</dbReference>
<dbReference type="PRINTS" id="PR00813">
    <property type="entry name" value="BCTERIALGSPG"/>
</dbReference>
<evidence type="ECO:0000256" key="3">
    <source>
        <dbReference type="ARBA" id="ARBA00020042"/>
    </source>
</evidence>
<protein>
    <recommendedName>
        <fullName evidence="3">Type II secretion system core protein G</fullName>
    </recommendedName>
</protein>
<dbReference type="GO" id="GO:0005886">
    <property type="term" value="C:plasma membrane"/>
    <property type="evidence" value="ECO:0007669"/>
    <property type="project" value="UniProtKB-SubCell"/>
</dbReference>
<feature type="domain" description="Type II secretion system protein GspG C-terminal" evidence="11">
    <location>
        <begin position="42"/>
        <end position="154"/>
    </location>
</feature>
<dbReference type="GO" id="GO:0015627">
    <property type="term" value="C:type II protein secretion system complex"/>
    <property type="evidence" value="ECO:0007669"/>
    <property type="project" value="InterPro"/>
</dbReference>
<evidence type="ECO:0000256" key="9">
    <source>
        <dbReference type="ARBA" id="ARBA00023136"/>
    </source>
</evidence>
<comment type="caution">
    <text evidence="12">The sequence shown here is derived from an EMBL/GenBank/DDBJ whole genome shotgun (WGS) entry which is preliminary data.</text>
</comment>
<keyword evidence="7 10" id="KW-0812">Transmembrane</keyword>
<dbReference type="InterPro" id="IPR013545">
    <property type="entry name" value="T2SS_protein-GspG_C"/>
</dbReference>
<proteinExistence type="inferred from homology"/>
<dbReference type="PANTHER" id="PTHR30093:SF44">
    <property type="entry name" value="TYPE II SECRETION SYSTEM CORE PROTEIN G"/>
    <property type="match status" value="1"/>
</dbReference>
<sequence length="159" mass="17218">MKRTRQLSAPRPKAQRRGGFTLTEVLLVLVILGVIAAMVVPNLLGRQQEANIRATKASINGFENALKQYAVANNGDFPEGSADQAIGLLLNPGQDASGRTISPYLENVPKDAWGQPLLYEWPNSKVANATKPAIWSAGPNRLNEDGAGDDINNWSDLLR</sequence>
<evidence type="ECO:0000256" key="1">
    <source>
        <dbReference type="ARBA" id="ARBA00004377"/>
    </source>
</evidence>
<keyword evidence="6" id="KW-0997">Cell inner membrane</keyword>
<gene>
    <name evidence="12" type="primary">gspG</name>
    <name evidence="12" type="ORF">ENS64_00925</name>
</gene>
<dbReference type="InterPro" id="IPR012902">
    <property type="entry name" value="N_methyl_site"/>
</dbReference>